<dbReference type="InterPro" id="IPR036691">
    <property type="entry name" value="Endo/exonu/phosph_ase_sf"/>
</dbReference>
<feature type="transmembrane region" description="Helical" evidence="1">
    <location>
        <begin position="12"/>
        <end position="31"/>
    </location>
</feature>
<dbReference type="GO" id="GO:0006506">
    <property type="term" value="P:GPI anchor biosynthetic process"/>
    <property type="evidence" value="ECO:0007669"/>
    <property type="project" value="TreeGrafter"/>
</dbReference>
<dbReference type="Proteomes" id="UP000192393">
    <property type="component" value="Unassembled WGS sequence"/>
</dbReference>
<feature type="domain" description="Endonuclease/exonuclease/phosphatase" evidence="2">
    <location>
        <begin position="108"/>
        <end position="332"/>
    </location>
</feature>
<keyword evidence="3" id="KW-0269">Exonuclease</keyword>
<feature type="transmembrane region" description="Helical" evidence="1">
    <location>
        <begin position="70"/>
        <end position="87"/>
    </location>
</feature>
<dbReference type="EMBL" id="FWXS01000001">
    <property type="protein sequence ID" value="SMC31764.1"/>
    <property type="molecule type" value="Genomic_DNA"/>
</dbReference>
<dbReference type="Gene3D" id="3.60.10.10">
    <property type="entry name" value="Endonuclease/exonuclease/phosphatase"/>
    <property type="match status" value="1"/>
</dbReference>
<dbReference type="STRING" id="1434700.SAMN06296427_10119"/>
<sequence length="342" mass="39760">MARKSTFRLTGFDPVFFIFHLLFLGITYTIYLAPHIAPSTFPYFGLIPIFYSLLVLGNIFLIFLLFWRRIAYAILFLILSTGLYQPLTKSYQYFGKEVTVEPDFKMITFNAHYLKQDGFDKFFKKENADLVVLQEVYWRNDAFNQLKDSTFGDYYHEKHSIIQFFSKYPIIETKKILSGENGTTAYAAYADIDTGKDTIRIINVYLESMLIDKGLVKETLDQDMAEENSKKIGGKLTRGFLEHEKQIKILIPYITNSKHPVILAGDLNSAPNSYEYQQIIYWLNDAYPVVGKSVGTSFHEFKYPIRLDYIFHSDEILPVKYDVLHDVKLSDHYPVVGHFKLP</sequence>
<keyword evidence="3" id="KW-0540">Nuclease</keyword>
<dbReference type="PANTHER" id="PTHR14859">
    <property type="entry name" value="CALCOFLUOR WHITE HYPERSENSITIVE PROTEIN PRECURSOR"/>
    <property type="match status" value="1"/>
</dbReference>
<reference evidence="3 4" key="1">
    <citation type="submission" date="2017-04" db="EMBL/GenBank/DDBJ databases">
        <authorList>
            <person name="Afonso C.L."/>
            <person name="Miller P.J."/>
            <person name="Scott M.A."/>
            <person name="Spackman E."/>
            <person name="Goraichik I."/>
            <person name="Dimitrov K.M."/>
            <person name="Suarez D.L."/>
            <person name="Swayne D.E."/>
        </authorList>
    </citation>
    <scope>NUCLEOTIDE SEQUENCE [LARGE SCALE GENOMIC DNA]</scope>
    <source>
        <strain evidence="3 4">CGMCC 1.12708</strain>
    </source>
</reference>
<dbReference type="Pfam" id="PF03372">
    <property type="entry name" value="Exo_endo_phos"/>
    <property type="match status" value="1"/>
</dbReference>
<protein>
    <submittedName>
        <fullName evidence="3">Metal-dependent hydrolase, endonuclease/exonuclease/phosphatase family</fullName>
    </submittedName>
</protein>
<keyword evidence="1" id="KW-1133">Transmembrane helix</keyword>
<dbReference type="GO" id="GO:0004527">
    <property type="term" value="F:exonuclease activity"/>
    <property type="evidence" value="ECO:0007669"/>
    <property type="project" value="UniProtKB-KW"/>
</dbReference>
<evidence type="ECO:0000313" key="3">
    <source>
        <dbReference type="EMBL" id="SMC31764.1"/>
    </source>
</evidence>
<evidence type="ECO:0000256" key="1">
    <source>
        <dbReference type="SAM" id="Phobius"/>
    </source>
</evidence>
<dbReference type="OrthoDB" id="635146at2"/>
<proteinExistence type="predicted"/>
<accession>A0A1W1Y6K7</accession>
<organism evidence="3 4">
    <name type="scientific">Moheibacter sediminis</name>
    <dbReference type="NCBI Taxonomy" id="1434700"/>
    <lineage>
        <taxon>Bacteria</taxon>
        <taxon>Pseudomonadati</taxon>
        <taxon>Bacteroidota</taxon>
        <taxon>Flavobacteriia</taxon>
        <taxon>Flavobacteriales</taxon>
        <taxon>Weeksellaceae</taxon>
        <taxon>Moheibacter</taxon>
    </lineage>
</organism>
<dbReference type="InterPro" id="IPR051916">
    <property type="entry name" value="GPI-anchor_lipid_remodeler"/>
</dbReference>
<keyword evidence="4" id="KW-1185">Reference proteome</keyword>
<dbReference type="RefSeq" id="WP_084015242.1">
    <property type="nucleotide sequence ID" value="NZ_FWXS01000001.1"/>
</dbReference>
<evidence type="ECO:0000259" key="2">
    <source>
        <dbReference type="Pfam" id="PF03372"/>
    </source>
</evidence>
<dbReference type="GO" id="GO:0004519">
    <property type="term" value="F:endonuclease activity"/>
    <property type="evidence" value="ECO:0007669"/>
    <property type="project" value="UniProtKB-KW"/>
</dbReference>
<keyword evidence="1" id="KW-0472">Membrane</keyword>
<keyword evidence="1" id="KW-0812">Transmembrane</keyword>
<keyword evidence="3" id="KW-0255">Endonuclease</keyword>
<feature type="transmembrane region" description="Helical" evidence="1">
    <location>
        <begin position="43"/>
        <end position="63"/>
    </location>
</feature>
<gene>
    <name evidence="3" type="ORF">SAMN06296427_10119</name>
</gene>
<evidence type="ECO:0000313" key="4">
    <source>
        <dbReference type="Proteomes" id="UP000192393"/>
    </source>
</evidence>
<dbReference type="SUPFAM" id="SSF56219">
    <property type="entry name" value="DNase I-like"/>
    <property type="match status" value="1"/>
</dbReference>
<dbReference type="PANTHER" id="PTHR14859:SF15">
    <property type="entry name" value="ENDONUCLEASE_EXONUCLEASE_PHOSPHATASE DOMAIN-CONTAINING PROTEIN"/>
    <property type="match status" value="1"/>
</dbReference>
<name>A0A1W1Y6K7_9FLAO</name>
<dbReference type="AlphaFoldDB" id="A0A1W1Y6K7"/>
<dbReference type="InterPro" id="IPR005135">
    <property type="entry name" value="Endo/exonuclease/phosphatase"/>
</dbReference>
<keyword evidence="3" id="KW-0378">Hydrolase</keyword>
<dbReference type="GO" id="GO:0016020">
    <property type="term" value="C:membrane"/>
    <property type="evidence" value="ECO:0007669"/>
    <property type="project" value="GOC"/>
</dbReference>